<dbReference type="EMBL" id="CACRXK020002057">
    <property type="protein sequence ID" value="CAB3992459.1"/>
    <property type="molecule type" value="Genomic_DNA"/>
</dbReference>
<evidence type="ECO:0000313" key="1">
    <source>
        <dbReference type="EMBL" id="CAB3992459.1"/>
    </source>
</evidence>
<dbReference type="AlphaFoldDB" id="A0A7D9HYY9"/>
<evidence type="ECO:0000313" key="2">
    <source>
        <dbReference type="Proteomes" id="UP001152795"/>
    </source>
</evidence>
<dbReference type="InterPro" id="IPR023214">
    <property type="entry name" value="HAD_sf"/>
</dbReference>
<gene>
    <name evidence="1" type="ORF">PACLA_8A066539</name>
</gene>
<name>A0A7D9HYY9_PARCT</name>
<dbReference type="GO" id="GO:0006281">
    <property type="term" value="P:DNA repair"/>
    <property type="evidence" value="ECO:0007669"/>
    <property type="project" value="TreeGrafter"/>
</dbReference>
<dbReference type="Pfam" id="PF13419">
    <property type="entry name" value="HAD_2"/>
    <property type="match status" value="1"/>
</dbReference>
<keyword evidence="2" id="KW-1185">Reference proteome</keyword>
<sequence>MAEKIELVVFDLAGTTVDDTIHGLPLVTVAMTEAFASRGIKISPEQVNKYRGMDKKQALSCLLKECHEIQMNNCDSDKLKNVNDNALLDTMFKDFKLALNSHLININKEIPSTTEIFYWLKTRGIKIAVGSGFPHDVVLALVEKLGWKNLVQYVSSAEQEGHSRPHPSLVHSAMKHCSVTDKRNVLKVGDTVMDVEEGKNAGCQTVAVLTGTQTESTLKQSNPDYIINSVADLPKLLEQLPC</sequence>
<dbReference type="InterPro" id="IPR036412">
    <property type="entry name" value="HAD-like_sf"/>
</dbReference>
<dbReference type="GO" id="GO:0005829">
    <property type="term" value="C:cytosol"/>
    <property type="evidence" value="ECO:0007669"/>
    <property type="project" value="TreeGrafter"/>
</dbReference>
<dbReference type="Gene3D" id="3.40.50.1000">
    <property type="entry name" value="HAD superfamily/HAD-like"/>
    <property type="match status" value="1"/>
</dbReference>
<organism evidence="1 2">
    <name type="scientific">Paramuricea clavata</name>
    <name type="common">Red gorgonian</name>
    <name type="synonym">Violescent sea-whip</name>
    <dbReference type="NCBI Taxonomy" id="317549"/>
    <lineage>
        <taxon>Eukaryota</taxon>
        <taxon>Metazoa</taxon>
        <taxon>Cnidaria</taxon>
        <taxon>Anthozoa</taxon>
        <taxon>Octocorallia</taxon>
        <taxon>Malacalcyonacea</taxon>
        <taxon>Plexauridae</taxon>
        <taxon>Paramuricea</taxon>
    </lineage>
</organism>
<dbReference type="PANTHER" id="PTHR43434:SF19">
    <property type="entry name" value="PHOSPHONOACETALDEHYDE HYDROLASE"/>
    <property type="match status" value="1"/>
</dbReference>
<dbReference type="SFLD" id="SFLDG01135">
    <property type="entry name" value="C1.5.6:_HAD__Beta-PGM__Phospha"/>
    <property type="match status" value="1"/>
</dbReference>
<reference evidence="1" key="1">
    <citation type="submission" date="2020-04" db="EMBL/GenBank/DDBJ databases">
        <authorList>
            <person name="Alioto T."/>
            <person name="Alioto T."/>
            <person name="Gomez Garrido J."/>
        </authorList>
    </citation>
    <scope>NUCLEOTIDE SEQUENCE</scope>
    <source>
        <strain evidence="1">A484AB</strain>
    </source>
</reference>
<dbReference type="SFLD" id="SFLDS00003">
    <property type="entry name" value="Haloacid_Dehalogenase"/>
    <property type="match status" value="1"/>
</dbReference>
<protein>
    <submittedName>
        <fullName evidence="1">HAD family hydrolase</fullName>
    </submittedName>
</protein>
<dbReference type="InterPro" id="IPR050155">
    <property type="entry name" value="HAD-like_hydrolase_sf"/>
</dbReference>
<dbReference type="InterPro" id="IPR023198">
    <property type="entry name" value="PGP-like_dom2"/>
</dbReference>
<dbReference type="GO" id="GO:0008967">
    <property type="term" value="F:phosphoglycolate phosphatase activity"/>
    <property type="evidence" value="ECO:0007669"/>
    <property type="project" value="TreeGrafter"/>
</dbReference>
<dbReference type="Proteomes" id="UP001152795">
    <property type="component" value="Unassembled WGS sequence"/>
</dbReference>
<dbReference type="SUPFAM" id="SSF56784">
    <property type="entry name" value="HAD-like"/>
    <property type="match status" value="1"/>
</dbReference>
<dbReference type="InterPro" id="IPR041492">
    <property type="entry name" value="HAD_2"/>
</dbReference>
<dbReference type="SFLD" id="SFLDG01129">
    <property type="entry name" value="C1.5:_HAD__Beta-PGM__Phosphata"/>
    <property type="match status" value="1"/>
</dbReference>
<proteinExistence type="predicted"/>
<dbReference type="Gene3D" id="1.10.150.240">
    <property type="entry name" value="Putative phosphatase, domain 2"/>
    <property type="match status" value="1"/>
</dbReference>
<accession>A0A7D9HYY9</accession>
<keyword evidence="1" id="KW-0378">Hydrolase</keyword>
<comment type="caution">
    <text evidence="1">The sequence shown here is derived from an EMBL/GenBank/DDBJ whole genome shotgun (WGS) entry which is preliminary data.</text>
</comment>
<dbReference type="PANTHER" id="PTHR43434">
    <property type="entry name" value="PHOSPHOGLYCOLATE PHOSPHATASE"/>
    <property type="match status" value="1"/>
</dbReference>